<dbReference type="InterPro" id="IPR012910">
    <property type="entry name" value="Plug_dom"/>
</dbReference>
<sequence>MKRYKRAAILLCSASSLSMSTWAHETDSSAKVETVTITGTRQAYQGDFNRLETPQAEQSIDAETLRASGAVDLTRALDLSASVARQNNFGGLWNAFALRGFVGDENLPSNYLVNGFNAGRGFGGPRDLSGIESVEVLKGPRAALFGRGEPGGTVNLVTKRPTFKKAGEFRVSAGSFDTYRADADWTAPLSDTVAVRLVGFIEDAGSFRDTIKTRKHGASPSLVWRISPQNKLAFELEYSHQKIPFDRGVLAINGELGRIPKSRFLGEPADGPLTAKVQGQQFEFQHDFSRDWSALVGFTTRKTSLEGFSTEAELGANRQQLFVDGRTLTRQRRFRDYDASYEVIRAEINGRFRLAGLQHRLIVGADTDRFENDQVFLRARAPTLASNPTPVQQQAIDVFNPVYGSYPLPTPTPLSNRVETQKSVGVFVQDQVNLSERVQLRLGARFDDYRQTLLNRANNQTSTQKETRSSPQAGIVVQATDALSLYATYGENFRPLSGVDAQGNGFEPNQSTSVEAGAKFSLGSVDATVAVFRVKQKNILVAADASAATQLAIGRARSQGLEIDLQGEIAEGWSLWGSYAYVDAKTSNTFNDPNFGVAVPAGSRLLNVPKQTLSLQLVRSMALAGRGLQLGGGLLHVGERSGEFTTNFKLPAYQVARAFVAYEVAKATTLRLDIDNLFNETYYTNSFSALWVQPGAPRSARVSVAFKF</sequence>
<accession>A0ABV7H9K5</accession>
<dbReference type="Gene3D" id="2.170.130.10">
    <property type="entry name" value="TonB-dependent receptor, plug domain"/>
    <property type="match status" value="1"/>
</dbReference>
<evidence type="ECO:0000256" key="12">
    <source>
        <dbReference type="SAM" id="SignalP"/>
    </source>
</evidence>
<keyword evidence="7 10" id="KW-0472">Membrane</keyword>
<evidence type="ECO:0000256" key="3">
    <source>
        <dbReference type="ARBA" id="ARBA00022448"/>
    </source>
</evidence>
<evidence type="ECO:0000256" key="7">
    <source>
        <dbReference type="ARBA" id="ARBA00023136"/>
    </source>
</evidence>
<dbReference type="Gene3D" id="2.40.170.20">
    <property type="entry name" value="TonB-dependent receptor, beta-barrel domain"/>
    <property type="match status" value="1"/>
</dbReference>
<dbReference type="EMBL" id="JBHRTI010000010">
    <property type="protein sequence ID" value="MFC3149341.1"/>
    <property type="molecule type" value="Genomic_DNA"/>
</dbReference>
<evidence type="ECO:0000256" key="8">
    <source>
        <dbReference type="ARBA" id="ARBA00023170"/>
    </source>
</evidence>
<organism evidence="15 16">
    <name type="scientific">Piscinibacterium candidicorallinum</name>
    <dbReference type="NCBI Taxonomy" id="1793872"/>
    <lineage>
        <taxon>Bacteria</taxon>
        <taxon>Pseudomonadati</taxon>
        <taxon>Pseudomonadota</taxon>
        <taxon>Betaproteobacteria</taxon>
        <taxon>Burkholderiales</taxon>
        <taxon>Piscinibacterium</taxon>
    </lineage>
</organism>
<evidence type="ECO:0000256" key="9">
    <source>
        <dbReference type="ARBA" id="ARBA00023237"/>
    </source>
</evidence>
<evidence type="ECO:0000256" key="4">
    <source>
        <dbReference type="ARBA" id="ARBA00022452"/>
    </source>
</evidence>
<dbReference type="InterPro" id="IPR000531">
    <property type="entry name" value="Beta-barrel_TonB"/>
</dbReference>
<evidence type="ECO:0000256" key="11">
    <source>
        <dbReference type="RuleBase" id="RU003357"/>
    </source>
</evidence>
<keyword evidence="16" id="KW-1185">Reference proteome</keyword>
<evidence type="ECO:0000256" key="5">
    <source>
        <dbReference type="ARBA" id="ARBA00022692"/>
    </source>
</evidence>
<comment type="caution">
    <text evidence="15">The sequence shown here is derived from an EMBL/GenBank/DDBJ whole genome shotgun (WGS) entry which is preliminary data.</text>
</comment>
<dbReference type="Proteomes" id="UP001595556">
    <property type="component" value="Unassembled WGS sequence"/>
</dbReference>
<comment type="subcellular location">
    <subcellularLocation>
        <location evidence="1 10">Cell outer membrane</location>
        <topology evidence="1 10">Multi-pass membrane protein</topology>
    </subcellularLocation>
</comment>
<keyword evidence="8 15" id="KW-0675">Receptor</keyword>
<evidence type="ECO:0000256" key="2">
    <source>
        <dbReference type="ARBA" id="ARBA00009810"/>
    </source>
</evidence>
<evidence type="ECO:0000259" key="14">
    <source>
        <dbReference type="Pfam" id="PF07715"/>
    </source>
</evidence>
<dbReference type="RefSeq" id="WP_377306023.1">
    <property type="nucleotide sequence ID" value="NZ_CP180191.1"/>
</dbReference>
<dbReference type="PANTHER" id="PTHR32552:SF90">
    <property type="entry name" value="METAL-PSEUDOPALINE RECEPTOR CNTO"/>
    <property type="match status" value="1"/>
</dbReference>
<name>A0ABV7H9K5_9BURK</name>
<dbReference type="Pfam" id="PF07715">
    <property type="entry name" value="Plug"/>
    <property type="match status" value="1"/>
</dbReference>
<dbReference type="PANTHER" id="PTHR32552">
    <property type="entry name" value="FERRICHROME IRON RECEPTOR-RELATED"/>
    <property type="match status" value="1"/>
</dbReference>
<dbReference type="SUPFAM" id="SSF56935">
    <property type="entry name" value="Porins"/>
    <property type="match status" value="1"/>
</dbReference>
<evidence type="ECO:0000313" key="16">
    <source>
        <dbReference type="Proteomes" id="UP001595556"/>
    </source>
</evidence>
<keyword evidence="3 10" id="KW-0813">Transport</keyword>
<feature type="domain" description="TonB-dependent receptor-like beta-barrel" evidence="13">
    <location>
        <begin position="224"/>
        <end position="677"/>
    </location>
</feature>
<dbReference type="CDD" id="cd01347">
    <property type="entry name" value="ligand_gated_channel"/>
    <property type="match status" value="1"/>
</dbReference>
<dbReference type="NCBIfam" id="TIGR01783">
    <property type="entry name" value="TonB-siderophor"/>
    <property type="match status" value="1"/>
</dbReference>
<keyword evidence="12" id="KW-0732">Signal</keyword>
<gene>
    <name evidence="15" type="ORF">ACFOEN_17090</name>
</gene>
<dbReference type="InterPro" id="IPR010105">
    <property type="entry name" value="TonB_sidphr_rcpt"/>
</dbReference>
<feature type="signal peptide" evidence="12">
    <location>
        <begin position="1"/>
        <end position="23"/>
    </location>
</feature>
<dbReference type="InterPro" id="IPR036942">
    <property type="entry name" value="Beta-barrel_TonB_sf"/>
</dbReference>
<evidence type="ECO:0000256" key="1">
    <source>
        <dbReference type="ARBA" id="ARBA00004571"/>
    </source>
</evidence>
<reference evidence="16" key="1">
    <citation type="journal article" date="2019" name="Int. J. Syst. Evol. Microbiol.">
        <title>The Global Catalogue of Microorganisms (GCM) 10K type strain sequencing project: providing services to taxonomists for standard genome sequencing and annotation.</title>
        <authorList>
            <consortium name="The Broad Institute Genomics Platform"/>
            <consortium name="The Broad Institute Genome Sequencing Center for Infectious Disease"/>
            <person name="Wu L."/>
            <person name="Ma J."/>
        </authorList>
    </citation>
    <scope>NUCLEOTIDE SEQUENCE [LARGE SCALE GENOMIC DNA]</scope>
    <source>
        <strain evidence="16">KCTC 52168</strain>
    </source>
</reference>
<keyword evidence="5 10" id="KW-0812">Transmembrane</keyword>
<dbReference type="InterPro" id="IPR037066">
    <property type="entry name" value="Plug_dom_sf"/>
</dbReference>
<proteinExistence type="inferred from homology"/>
<evidence type="ECO:0000313" key="15">
    <source>
        <dbReference type="EMBL" id="MFC3149341.1"/>
    </source>
</evidence>
<keyword evidence="9 10" id="KW-0998">Cell outer membrane</keyword>
<protein>
    <submittedName>
        <fullName evidence="15">TonB-dependent siderophore receptor</fullName>
    </submittedName>
</protein>
<keyword evidence="4 10" id="KW-1134">Transmembrane beta strand</keyword>
<dbReference type="PROSITE" id="PS52016">
    <property type="entry name" value="TONB_DEPENDENT_REC_3"/>
    <property type="match status" value="1"/>
</dbReference>
<evidence type="ECO:0000256" key="10">
    <source>
        <dbReference type="PROSITE-ProRule" id="PRU01360"/>
    </source>
</evidence>
<comment type="similarity">
    <text evidence="2 10 11">Belongs to the TonB-dependent receptor family.</text>
</comment>
<keyword evidence="6 11" id="KW-0798">TonB box</keyword>
<evidence type="ECO:0000256" key="6">
    <source>
        <dbReference type="ARBA" id="ARBA00023077"/>
    </source>
</evidence>
<feature type="domain" description="TonB-dependent receptor plug" evidence="14">
    <location>
        <begin position="51"/>
        <end position="153"/>
    </location>
</feature>
<evidence type="ECO:0000259" key="13">
    <source>
        <dbReference type="Pfam" id="PF00593"/>
    </source>
</evidence>
<dbReference type="InterPro" id="IPR039426">
    <property type="entry name" value="TonB-dep_rcpt-like"/>
</dbReference>
<feature type="chain" id="PRO_5045495045" evidence="12">
    <location>
        <begin position="24"/>
        <end position="708"/>
    </location>
</feature>
<dbReference type="Pfam" id="PF00593">
    <property type="entry name" value="TonB_dep_Rec_b-barrel"/>
    <property type="match status" value="1"/>
</dbReference>